<dbReference type="AlphaFoldDB" id="A0A165YXU7"/>
<keyword evidence="2" id="KW-1185">Reference proteome</keyword>
<evidence type="ECO:0000313" key="2">
    <source>
        <dbReference type="Proteomes" id="UP000076798"/>
    </source>
</evidence>
<dbReference type="EMBL" id="KV428223">
    <property type="protein sequence ID" value="KZT33724.1"/>
    <property type="molecule type" value="Genomic_DNA"/>
</dbReference>
<evidence type="ECO:0000313" key="1">
    <source>
        <dbReference type="EMBL" id="KZT33724.1"/>
    </source>
</evidence>
<dbReference type="Proteomes" id="UP000076798">
    <property type="component" value="Unassembled WGS sequence"/>
</dbReference>
<sequence>MSEDGRSIFLASAIVNGDDETGILSIREIRIADEDFGKTICRFEIGIPWFEMMSLALQGSYVALTTHEECFLVNWRDNVGICFSMRMSGTEGVEHDFRTEPYRCSFHPNDPVIFVFDDLCKSRISIIDVPDDMPRLTHKMSSLQEHWTPGNIQAREERAIMLPIPENLDCKVFQSGFRAISRSLIVLDLLVVAPEAQTFSFIDMFNLPRTIYTRHSVDTSCWTLQTEFTRFNTPALKTPEFRLMNTQIRPGVFFIMLLVGQTRTLIVPKFSEGYRNLYSWARIALPRYLAEKTRTDGREIMVPTCFDLRSGKLLAFLPDGLHVVQY</sequence>
<name>A0A165YXU7_9AGAM</name>
<evidence type="ECO:0008006" key="3">
    <source>
        <dbReference type="Google" id="ProtNLM"/>
    </source>
</evidence>
<reference evidence="1 2" key="1">
    <citation type="journal article" date="2016" name="Mol. Biol. Evol.">
        <title>Comparative Genomics of Early-Diverging Mushroom-Forming Fungi Provides Insights into the Origins of Lignocellulose Decay Capabilities.</title>
        <authorList>
            <person name="Nagy L.G."/>
            <person name="Riley R."/>
            <person name="Tritt A."/>
            <person name="Adam C."/>
            <person name="Daum C."/>
            <person name="Floudas D."/>
            <person name="Sun H."/>
            <person name="Yadav J.S."/>
            <person name="Pangilinan J."/>
            <person name="Larsson K.H."/>
            <person name="Matsuura K."/>
            <person name="Barry K."/>
            <person name="Labutti K."/>
            <person name="Kuo R."/>
            <person name="Ohm R.A."/>
            <person name="Bhattacharya S.S."/>
            <person name="Shirouzu T."/>
            <person name="Yoshinaga Y."/>
            <person name="Martin F.M."/>
            <person name="Grigoriev I.V."/>
            <person name="Hibbett D.S."/>
        </authorList>
    </citation>
    <scope>NUCLEOTIDE SEQUENCE [LARGE SCALE GENOMIC DNA]</scope>
    <source>
        <strain evidence="1 2">HHB10207 ss-3</strain>
    </source>
</reference>
<proteinExistence type="predicted"/>
<protein>
    <recommendedName>
        <fullName evidence="3">Cleavage/polyadenylation specificity factor A subunit N-terminal domain-containing protein</fullName>
    </recommendedName>
</protein>
<gene>
    <name evidence="1" type="ORF">SISSUDRAFT_1053882</name>
</gene>
<accession>A0A165YXU7</accession>
<organism evidence="1 2">
    <name type="scientific">Sistotremastrum suecicum HHB10207 ss-3</name>
    <dbReference type="NCBI Taxonomy" id="1314776"/>
    <lineage>
        <taxon>Eukaryota</taxon>
        <taxon>Fungi</taxon>
        <taxon>Dikarya</taxon>
        <taxon>Basidiomycota</taxon>
        <taxon>Agaricomycotina</taxon>
        <taxon>Agaricomycetes</taxon>
        <taxon>Sistotremastrales</taxon>
        <taxon>Sistotremastraceae</taxon>
        <taxon>Sistotremastrum</taxon>
    </lineage>
</organism>